<dbReference type="KEGG" id="sla:SERLADRAFT_432574"/>
<evidence type="ECO:0000259" key="2">
    <source>
        <dbReference type="Pfam" id="PF24545"/>
    </source>
</evidence>
<feature type="compositionally biased region" description="Polar residues" evidence="1">
    <location>
        <begin position="345"/>
        <end position="362"/>
    </location>
</feature>
<feature type="region of interest" description="Disordered" evidence="1">
    <location>
        <begin position="225"/>
        <end position="253"/>
    </location>
</feature>
<dbReference type="Pfam" id="PF24545">
    <property type="entry name" value="Ig_TPPC8_1st"/>
    <property type="match status" value="1"/>
</dbReference>
<feature type="region of interest" description="Disordered" evidence="1">
    <location>
        <begin position="320"/>
        <end position="362"/>
    </location>
</feature>
<dbReference type="EMBL" id="GL945428">
    <property type="protein sequence ID" value="EGO30913.1"/>
    <property type="molecule type" value="Genomic_DNA"/>
</dbReference>
<feature type="domain" description="TPPC8 first Ig-like" evidence="2">
    <location>
        <begin position="688"/>
        <end position="823"/>
    </location>
</feature>
<accession>F8NFU3</accession>
<dbReference type="Proteomes" id="UP000008064">
    <property type="component" value="Unassembled WGS sequence"/>
</dbReference>
<dbReference type="OrthoDB" id="203724at2759"/>
<dbReference type="GeneID" id="18814035"/>
<dbReference type="HOGENOM" id="CLU_004823_3_0_1"/>
<dbReference type="GO" id="GO:1990072">
    <property type="term" value="C:TRAPPIII protein complex"/>
    <property type="evidence" value="ECO:0007669"/>
    <property type="project" value="TreeGrafter"/>
</dbReference>
<evidence type="ECO:0000256" key="1">
    <source>
        <dbReference type="SAM" id="MobiDB-lite"/>
    </source>
</evidence>
<feature type="compositionally biased region" description="Low complexity" evidence="1">
    <location>
        <begin position="320"/>
        <end position="344"/>
    </location>
</feature>
<sequence>MAPALPSSLSPHICILPSPDLEELLESSSLPPLPQILQSFSPLPQVTTRTTSLTSIPHTSFALRFSDLSDIEAACREDEEQRAERTLDWIGERINKSCAKWVEDIEKTPDKDAIRTPWWDELRRCTEGELVPSRTEGWNHPVSIILAVSTTAPNPLQAITALHSRMLDFPSWVDTTHFIYTLIIHPHNSALSDEEAGALFNAVKKQYGLQSYLLPLSLPSPPPPPVPVPALMPRLPPPYSTEKSNGAPDNSRGETRVALNTLKMAEQDIQQTAKFTREFVIMSLVPWMERCVVEWNENYSSSRRLPSRLFSSTRRLFGSTTSSNAASAHSSSPSVSSLPSRSHTYSASQASMTGSTIMKTPPSQQRRLAEFATVLGDIKLAANVWESLRKEGKGGSDILPLLSAPSPTVPLHVSNALSSLFASSVELPSLSQLRALTYAVRWEIGISHTEFSGKILEGERWLVWAAGTAEEPPSALLLAQAAMLSARKPASRRAALWYLSAANRLEKCGIKPLTMYFLRKAHELFKMRPDKALSPSFWESEGKDSTDYHGFDAVMSGIEHPLGRLLYTTGDLSSAVRFFLGLLKPQSSLGPGTSRYENEENKAIPSTDKVFLEDFRVAFAHFKSTSGEDVTLPELKLPFTLAVLNQTRIRFPRDSVGGEQAEWDKREETWVEFWKSRGKEKLEKSGKGAVEETFWVDIVLRNPLDAEINISNVTLIVKESLSHDPQSASTFVEVENIEEITLGARESRTVPISIKSCRATSLIVSHVTYDFLSLLPSTESLARRGRRLQDTPQQRQTVMYAPDIHVKVEVEEASQKLNVVFADSTPLELLEGERKPITIQMYNAGKRNLGDIWMITGADDEVWLGTAETASSTSPTDDISTEIFHSDNKLPSWTPIHVEQLENTEDSSSLDPGACAELNIVLHAGPNSHGSLSVLFVYREQGGETFHCTRAMRNVEITPLLKASATSQPSRSDHSFSLNLELENVSNSNPVLVTQVTTISPAWTCTPISELWSEPLSSHQTAHLFLGASTSSKKPHNAEGITAIVNYASQKLSDVLQGHSIEPTDPPPIDLICSHISKGDIRSVNGPSTCRFIRSGRGNIISRSLKRSFPHIPAPSHPHIFPLYSPLSVDVIFYWEIPSQRRSGHLFLSDITLGAGHAALRDIIQEAESTKAKRSMYAETQREKHEILEAIRDSEWNVETNPTVIAVESGRTVEHDFAKGPCQAQVGFTIRNCSLTHSSRFLLRLQPRTDEPLLSSTFLPPCYTGRLTFRGTLKPSTSTTARAKLYTTCPGIYALVGWSLETEVGEACSQEDSEWKTRHRYMQHPRPGDESSITVSDVSEP</sequence>
<protein>
    <recommendedName>
        <fullName evidence="2">TPPC8 first Ig-like domain-containing protein</fullName>
    </recommendedName>
</protein>
<reference evidence="3" key="1">
    <citation type="submission" date="2011-04" db="EMBL/GenBank/DDBJ databases">
        <title>Evolution of plant cell wall degrading machinery underlies the functional diversity of forest fungi.</title>
        <authorList>
            <consortium name="US DOE Joint Genome Institute (JGI-PGF)"/>
            <person name="Eastwood D.C."/>
            <person name="Floudas D."/>
            <person name="Binder M."/>
            <person name="Majcherczyk A."/>
            <person name="Schneider P."/>
            <person name="Aerts A."/>
            <person name="Asiegbu F.O."/>
            <person name="Baker S.E."/>
            <person name="Barry K."/>
            <person name="Bendiksby M."/>
            <person name="Blumentritt M."/>
            <person name="Coutinho P.M."/>
            <person name="Cullen D."/>
            <person name="Cullen D."/>
            <person name="Gathman A."/>
            <person name="Goodell B."/>
            <person name="Henrissat B."/>
            <person name="Ihrmark K."/>
            <person name="Kauserud H."/>
            <person name="Kohler A."/>
            <person name="LaButti K."/>
            <person name="Lapidus A."/>
            <person name="Lavin J.L."/>
            <person name="Lee Y.-H."/>
            <person name="Lindquist E."/>
            <person name="Lilly W."/>
            <person name="Lucas S."/>
            <person name="Morin E."/>
            <person name="Murat C."/>
            <person name="Oguiza J.A."/>
            <person name="Park J."/>
            <person name="Pisabarro A.G."/>
            <person name="Riley R."/>
            <person name="Rosling A."/>
            <person name="Salamov A."/>
            <person name="Schmidt O."/>
            <person name="Schmutz J."/>
            <person name="Skrede I."/>
            <person name="Stenlid J."/>
            <person name="Wiebenga A."/>
            <person name="Xie X."/>
            <person name="Kues U."/>
            <person name="Hibbett D.S."/>
            <person name="Hoffmeister D."/>
            <person name="Hogberg N."/>
            <person name="Martin F."/>
            <person name="Grigoriev I.V."/>
            <person name="Watkinson S.C."/>
        </authorList>
    </citation>
    <scope>NUCLEOTIDE SEQUENCE</scope>
    <source>
        <strain evidence="3">S7.9</strain>
    </source>
</reference>
<dbReference type="Pfam" id="PF12739">
    <property type="entry name" value="TRAPPC-Trs85"/>
    <property type="match status" value="1"/>
</dbReference>
<dbReference type="InterPro" id="IPR024420">
    <property type="entry name" value="TRAPP_III_complex_Trs85"/>
</dbReference>
<feature type="compositionally biased region" description="Polar residues" evidence="1">
    <location>
        <begin position="1331"/>
        <end position="1341"/>
    </location>
</feature>
<name>F8NFU3_SERL9</name>
<dbReference type="PANTHER" id="PTHR12975">
    <property type="entry name" value="TRANSPORT PROTEIN TRAPP"/>
    <property type="match status" value="1"/>
</dbReference>
<gene>
    <name evidence="3" type="ORF">SERLADRAFT_432574</name>
</gene>
<proteinExistence type="predicted"/>
<dbReference type="InterPro" id="IPR058541">
    <property type="entry name" value="Ig_TPPC8_1st"/>
</dbReference>
<evidence type="ECO:0000313" key="3">
    <source>
        <dbReference type="EMBL" id="EGO30913.1"/>
    </source>
</evidence>
<feature type="compositionally biased region" description="Pro residues" evidence="1">
    <location>
        <begin position="225"/>
        <end position="239"/>
    </location>
</feature>
<organism>
    <name type="scientific">Serpula lacrymans var. lacrymans (strain S7.9)</name>
    <name type="common">Dry rot fungus</name>
    <dbReference type="NCBI Taxonomy" id="578457"/>
    <lineage>
        <taxon>Eukaryota</taxon>
        <taxon>Fungi</taxon>
        <taxon>Dikarya</taxon>
        <taxon>Basidiomycota</taxon>
        <taxon>Agaricomycotina</taxon>
        <taxon>Agaricomycetes</taxon>
        <taxon>Agaricomycetidae</taxon>
        <taxon>Boletales</taxon>
        <taxon>Coniophorineae</taxon>
        <taxon>Serpulaceae</taxon>
        <taxon>Serpula</taxon>
    </lineage>
</organism>
<feature type="region of interest" description="Disordered" evidence="1">
    <location>
        <begin position="1321"/>
        <end position="1341"/>
    </location>
</feature>
<dbReference type="RefSeq" id="XP_007312797.1">
    <property type="nucleotide sequence ID" value="XM_007312735.1"/>
</dbReference>
<dbReference type="PANTHER" id="PTHR12975:SF6">
    <property type="entry name" value="TRAFFICKING PROTEIN PARTICLE COMPLEX SUBUNIT 8"/>
    <property type="match status" value="1"/>
</dbReference>